<gene>
    <name evidence="5" type="ORF">GGD71_005654</name>
</gene>
<protein>
    <submittedName>
        <fullName evidence="5">TRAP-type C4-dicarboxylate transport system substrate-binding protein</fullName>
    </submittedName>
</protein>
<dbReference type="PANTHER" id="PTHR33376:SF7">
    <property type="entry name" value="C4-DICARBOXYLATE-BINDING PROTEIN DCTB"/>
    <property type="match status" value="1"/>
</dbReference>
<feature type="chain" id="PRO_5032853982" evidence="4">
    <location>
        <begin position="18"/>
        <end position="347"/>
    </location>
</feature>
<dbReference type="GO" id="GO:0055085">
    <property type="term" value="P:transmembrane transport"/>
    <property type="evidence" value="ECO:0007669"/>
    <property type="project" value="InterPro"/>
</dbReference>
<dbReference type="CDD" id="cd13602">
    <property type="entry name" value="PBP2_TRAP_BpDctp6_7"/>
    <property type="match status" value="1"/>
</dbReference>
<evidence type="ECO:0000256" key="3">
    <source>
        <dbReference type="ARBA" id="ARBA00022729"/>
    </source>
</evidence>
<dbReference type="NCBIfam" id="NF037995">
    <property type="entry name" value="TRAP_S1"/>
    <property type="match status" value="1"/>
</dbReference>
<dbReference type="Proteomes" id="UP000524450">
    <property type="component" value="Unassembled WGS sequence"/>
</dbReference>
<dbReference type="Pfam" id="PF03480">
    <property type="entry name" value="DctP"/>
    <property type="match status" value="1"/>
</dbReference>
<dbReference type="AlphaFoldDB" id="A0A840FXD3"/>
<comment type="similarity">
    <text evidence="1">Belongs to the bacterial solute-binding protein 7 family.</text>
</comment>
<comment type="caution">
    <text evidence="5">The sequence shown here is derived from an EMBL/GenBank/DDBJ whole genome shotgun (WGS) entry which is preliminary data.</text>
</comment>
<evidence type="ECO:0000256" key="1">
    <source>
        <dbReference type="ARBA" id="ARBA00009023"/>
    </source>
</evidence>
<dbReference type="EMBL" id="JACIFZ010000009">
    <property type="protein sequence ID" value="MBB4224845.1"/>
    <property type="molecule type" value="Genomic_DNA"/>
</dbReference>
<evidence type="ECO:0000256" key="4">
    <source>
        <dbReference type="SAM" id="SignalP"/>
    </source>
</evidence>
<organism evidence="5 6">
    <name type="scientific">Variovorax guangxiensis</name>
    <dbReference type="NCBI Taxonomy" id="1775474"/>
    <lineage>
        <taxon>Bacteria</taxon>
        <taxon>Pseudomonadati</taxon>
        <taxon>Pseudomonadota</taxon>
        <taxon>Betaproteobacteria</taxon>
        <taxon>Burkholderiales</taxon>
        <taxon>Comamonadaceae</taxon>
        <taxon>Variovorax</taxon>
    </lineage>
</organism>
<keyword evidence="3 4" id="KW-0732">Signal</keyword>
<name>A0A840FXD3_9BURK</name>
<evidence type="ECO:0000256" key="2">
    <source>
        <dbReference type="ARBA" id="ARBA00022448"/>
    </source>
</evidence>
<dbReference type="PANTHER" id="PTHR33376">
    <property type="match status" value="1"/>
</dbReference>
<accession>A0A840FXD3</accession>
<sequence>MAYLVALLMFVASLCHAQTAPVQRLRIVGGLAGVTQYTGQEEQFWTRDLAALSGGRYTASIVPFDRAGVPGQEMLSLMQLGVVPFGTALLSQVSTQFPELGAPDMAGLNPDIATLRRVVGAFRPYLTHALRERYDVELLAVYIYPAQEVFCNRPMQQLGDLAGRRTRVSSSTQADFVTALGGTPVYTEFSQIMANMKSGNTDCVITGTMSGHTLGLHAVTSALYAMPLNWGVAVFAANRESLNALPPELQALLRKELPRLEAAVWAQSERDTEEGIACNTGTAGCSKALKGRMVAVRPSPQDQARRREILATRVLPGWVQRCGPVCATTWNQTVAPVVGIQARATAP</sequence>
<keyword evidence="2" id="KW-0813">Transport</keyword>
<evidence type="ECO:0000313" key="5">
    <source>
        <dbReference type="EMBL" id="MBB4224845.1"/>
    </source>
</evidence>
<proteinExistence type="inferred from homology"/>
<dbReference type="InterPro" id="IPR038404">
    <property type="entry name" value="TRAP_DctP_sf"/>
</dbReference>
<evidence type="ECO:0000313" key="6">
    <source>
        <dbReference type="Proteomes" id="UP000524450"/>
    </source>
</evidence>
<reference evidence="5 6" key="1">
    <citation type="submission" date="2020-08" db="EMBL/GenBank/DDBJ databases">
        <title>Genomic Encyclopedia of Type Strains, Phase IV (KMG-V): Genome sequencing to study the core and pangenomes of soil and plant-associated prokaryotes.</title>
        <authorList>
            <person name="Whitman W."/>
        </authorList>
    </citation>
    <scope>NUCLEOTIDE SEQUENCE [LARGE SCALE GENOMIC DNA]</scope>
    <source>
        <strain evidence="5 6">34/80</strain>
    </source>
</reference>
<dbReference type="InterPro" id="IPR018389">
    <property type="entry name" value="DctP_fam"/>
</dbReference>
<feature type="signal peptide" evidence="4">
    <location>
        <begin position="1"/>
        <end position="17"/>
    </location>
</feature>
<dbReference type="Gene3D" id="3.40.190.170">
    <property type="entry name" value="Bacterial extracellular solute-binding protein, family 7"/>
    <property type="match status" value="1"/>
</dbReference>